<evidence type="ECO:0000313" key="2">
    <source>
        <dbReference type="EMBL" id="MQM05453.1"/>
    </source>
</evidence>
<feature type="region of interest" description="Disordered" evidence="1">
    <location>
        <begin position="1"/>
        <end position="23"/>
    </location>
</feature>
<sequence length="95" mass="9816">MVSKVRSSSWTQHSALSGSRSPANVLLPPLESIAVPLVVPLAEWALPVGSLVAAPLLPSMQTANLLLASQQTADLWLASTGTAKEPRTSSSTTAP</sequence>
<dbReference type="Proteomes" id="UP000652761">
    <property type="component" value="Unassembled WGS sequence"/>
</dbReference>
<dbReference type="EMBL" id="NMUH01003415">
    <property type="protein sequence ID" value="MQM05453.1"/>
    <property type="molecule type" value="Genomic_DNA"/>
</dbReference>
<proteinExistence type="predicted"/>
<name>A0A843W2X9_COLES</name>
<protein>
    <submittedName>
        <fullName evidence="2">Uncharacterized protein</fullName>
    </submittedName>
</protein>
<gene>
    <name evidence="2" type="ORF">Taro_038256</name>
</gene>
<comment type="caution">
    <text evidence="2">The sequence shown here is derived from an EMBL/GenBank/DDBJ whole genome shotgun (WGS) entry which is preliminary data.</text>
</comment>
<evidence type="ECO:0000313" key="3">
    <source>
        <dbReference type="Proteomes" id="UP000652761"/>
    </source>
</evidence>
<accession>A0A843W2X9</accession>
<reference evidence="2" key="1">
    <citation type="submission" date="2017-07" db="EMBL/GenBank/DDBJ databases">
        <title>Taro Niue Genome Assembly and Annotation.</title>
        <authorList>
            <person name="Atibalentja N."/>
            <person name="Keating K."/>
            <person name="Fields C.J."/>
        </authorList>
    </citation>
    <scope>NUCLEOTIDE SEQUENCE</scope>
    <source>
        <strain evidence="2">Niue_2</strain>
        <tissue evidence="2">Leaf</tissue>
    </source>
</reference>
<evidence type="ECO:0000256" key="1">
    <source>
        <dbReference type="SAM" id="MobiDB-lite"/>
    </source>
</evidence>
<keyword evidence="3" id="KW-1185">Reference proteome</keyword>
<dbReference type="AlphaFoldDB" id="A0A843W2X9"/>
<feature type="compositionally biased region" description="Polar residues" evidence="1">
    <location>
        <begin position="1"/>
        <end position="22"/>
    </location>
</feature>
<organism evidence="2 3">
    <name type="scientific">Colocasia esculenta</name>
    <name type="common">Wild taro</name>
    <name type="synonym">Arum esculentum</name>
    <dbReference type="NCBI Taxonomy" id="4460"/>
    <lineage>
        <taxon>Eukaryota</taxon>
        <taxon>Viridiplantae</taxon>
        <taxon>Streptophyta</taxon>
        <taxon>Embryophyta</taxon>
        <taxon>Tracheophyta</taxon>
        <taxon>Spermatophyta</taxon>
        <taxon>Magnoliopsida</taxon>
        <taxon>Liliopsida</taxon>
        <taxon>Araceae</taxon>
        <taxon>Aroideae</taxon>
        <taxon>Colocasieae</taxon>
        <taxon>Colocasia</taxon>
    </lineage>
</organism>